<name>A0A9W4UJE1_9PLEO</name>
<protein>
    <submittedName>
        <fullName evidence="1">Uncharacterized protein</fullName>
    </submittedName>
</protein>
<dbReference type="Proteomes" id="UP001152607">
    <property type="component" value="Unassembled WGS sequence"/>
</dbReference>
<organism evidence="1 2">
    <name type="scientific">Periconia digitata</name>
    <dbReference type="NCBI Taxonomy" id="1303443"/>
    <lineage>
        <taxon>Eukaryota</taxon>
        <taxon>Fungi</taxon>
        <taxon>Dikarya</taxon>
        <taxon>Ascomycota</taxon>
        <taxon>Pezizomycotina</taxon>
        <taxon>Dothideomycetes</taxon>
        <taxon>Pleosporomycetidae</taxon>
        <taxon>Pleosporales</taxon>
        <taxon>Massarineae</taxon>
        <taxon>Periconiaceae</taxon>
        <taxon>Periconia</taxon>
    </lineage>
</organism>
<evidence type="ECO:0000313" key="1">
    <source>
        <dbReference type="EMBL" id="CAI6337045.1"/>
    </source>
</evidence>
<proteinExistence type="predicted"/>
<comment type="caution">
    <text evidence="1">The sequence shown here is derived from an EMBL/GenBank/DDBJ whole genome shotgun (WGS) entry which is preliminary data.</text>
</comment>
<keyword evidence="2" id="KW-1185">Reference proteome</keyword>
<accession>A0A9W4UJE1</accession>
<dbReference type="AlphaFoldDB" id="A0A9W4UJE1"/>
<sequence length="118" mass="12412">MKGILLCGIKTVTDDQSRRLGLVAGRYSIPDSLDSEVSLGGWNLDPLAGDVHASQSFIKGCGLLGPKVVDAWVVPLPEDVVGSSAEVIRGGKPRVSNVDCIVCIFRVFGLCFGVVGKL</sequence>
<gene>
    <name evidence="1" type="ORF">PDIGIT_LOCUS10152</name>
</gene>
<reference evidence="1" key="1">
    <citation type="submission" date="2023-01" db="EMBL/GenBank/DDBJ databases">
        <authorList>
            <person name="Van Ghelder C."/>
            <person name="Rancurel C."/>
        </authorList>
    </citation>
    <scope>NUCLEOTIDE SEQUENCE</scope>
    <source>
        <strain evidence="1">CNCM I-4278</strain>
    </source>
</reference>
<evidence type="ECO:0000313" key="2">
    <source>
        <dbReference type="Proteomes" id="UP001152607"/>
    </source>
</evidence>
<dbReference type="EMBL" id="CAOQHR010000007">
    <property type="protein sequence ID" value="CAI6337045.1"/>
    <property type="molecule type" value="Genomic_DNA"/>
</dbReference>